<sequence length="338" mass="37184">MINKIIPNYDLHDLNTLKLDSIAENFCYVNDETTLENACKFAKANSLKLNIIATGSNIILPKILSGLTLKIDILGIKYGPRKNIVSVGAGENWHALVLDTINHNLSGLENLSLIPGSAGAAPIQNIGAYGVEFSNFFLSLRAIDVITGQWVTFSKSECKFGYRDSMFRNSNRYIITSVTLELDSEFNPIVSYPGVKKALASKNIRSPTALDISDVICQIRESKLPNPKELPNVGSFFKNPIISTSKYMDLKNQFIDVPYWDESNGMVKISAGALLDKLNCKGLSEGNIKVSKLHSLVLVNHGKAVDQDVLALVSKLQALVKQKCNIQLNVEPIFLSPK</sequence>
<dbReference type="NCBIfam" id="NF000755">
    <property type="entry name" value="PRK00046.1"/>
    <property type="match status" value="1"/>
</dbReference>
<evidence type="ECO:0000256" key="15">
    <source>
        <dbReference type="ARBA" id="ARBA00023002"/>
    </source>
</evidence>
<proteinExistence type="inferred from homology"/>
<dbReference type="GO" id="GO:0005829">
    <property type="term" value="C:cytosol"/>
    <property type="evidence" value="ECO:0007669"/>
    <property type="project" value="TreeGrafter"/>
</dbReference>
<accession>A0A520S094</accession>
<evidence type="ECO:0000256" key="1">
    <source>
        <dbReference type="ARBA" id="ARBA00001974"/>
    </source>
</evidence>
<dbReference type="InterPro" id="IPR011601">
    <property type="entry name" value="MurB_C"/>
</dbReference>
<dbReference type="Gene3D" id="3.30.43.10">
    <property type="entry name" value="Uridine Diphospho-n-acetylenolpyruvylglucosamine Reductase, domain 2"/>
    <property type="match status" value="1"/>
</dbReference>
<dbReference type="InterPro" id="IPR003170">
    <property type="entry name" value="MurB"/>
</dbReference>
<evidence type="ECO:0000259" key="21">
    <source>
        <dbReference type="PROSITE" id="PS51387"/>
    </source>
</evidence>
<evidence type="ECO:0000256" key="3">
    <source>
        <dbReference type="ARBA" id="ARBA00004496"/>
    </source>
</evidence>
<keyword evidence="16 20" id="KW-0131">Cell cycle</keyword>
<feature type="active site" description="Proton donor" evidence="20">
    <location>
        <position position="235"/>
    </location>
</feature>
<dbReference type="UniPathway" id="UPA00219"/>
<evidence type="ECO:0000313" key="22">
    <source>
        <dbReference type="EMBL" id="RZO75888.1"/>
    </source>
</evidence>
<feature type="domain" description="FAD-binding PCMH-type" evidence="21">
    <location>
        <begin position="19"/>
        <end position="185"/>
    </location>
</feature>
<evidence type="ECO:0000256" key="4">
    <source>
        <dbReference type="ARBA" id="ARBA00004752"/>
    </source>
</evidence>
<dbReference type="Pfam" id="PF02873">
    <property type="entry name" value="MurB_C"/>
    <property type="match status" value="1"/>
</dbReference>
<evidence type="ECO:0000256" key="19">
    <source>
        <dbReference type="ARBA" id="ARBA00048914"/>
    </source>
</evidence>
<evidence type="ECO:0000256" key="11">
    <source>
        <dbReference type="ARBA" id="ARBA00022827"/>
    </source>
</evidence>
<dbReference type="NCBIfam" id="TIGR00179">
    <property type="entry name" value="murB"/>
    <property type="match status" value="1"/>
</dbReference>
<comment type="function">
    <text evidence="2 20">Cell wall formation.</text>
</comment>
<keyword evidence="13 20" id="KW-0133">Cell shape</keyword>
<dbReference type="InterPro" id="IPR016167">
    <property type="entry name" value="FAD-bd_PCMH_sub1"/>
</dbReference>
<evidence type="ECO:0000256" key="16">
    <source>
        <dbReference type="ARBA" id="ARBA00023306"/>
    </source>
</evidence>
<protein>
    <recommendedName>
        <fullName evidence="7 20">UDP-N-acetylenolpyruvoylglucosamine reductase</fullName>
        <ecNumber evidence="6 20">1.3.1.98</ecNumber>
    </recommendedName>
    <alternativeName>
        <fullName evidence="18 20">UDP-N-acetylmuramate dehydrogenase</fullName>
    </alternativeName>
</protein>
<dbReference type="GO" id="GO:0071555">
    <property type="term" value="P:cell wall organization"/>
    <property type="evidence" value="ECO:0007669"/>
    <property type="project" value="UniProtKB-KW"/>
</dbReference>
<evidence type="ECO:0000256" key="18">
    <source>
        <dbReference type="ARBA" id="ARBA00031026"/>
    </source>
</evidence>
<dbReference type="SUPFAM" id="SSF56194">
    <property type="entry name" value="Uridine diphospho-N-Acetylenolpyruvylglucosamine reductase, MurB, C-terminal domain"/>
    <property type="match status" value="1"/>
</dbReference>
<dbReference type="GO" id="GO:0008762">
    <property type="term" value="F:UDP-N-acetylmuramate dehydrogenase activity"/>
    <property type="evidence" value="ECO:0007669"/>
    <property type="project" value="UniProtKB-UniRule"/>
</dbReference>
<comment type="pathway">
    <text evidence="4 20">Cell wall biogenesis; peptidoglycan biosynthesis.</text>
</comment>
<keyword evidence="15 20" id="KW-0560">Oxidoreductase</keyword>
<comment type="similarity">
    <text evidence="5 20">Belongs to the MurB family.</text>
</comment>
<dbReference type="SUPFAM" id="SSF56176">
    <property type="entry name" value="FAD-binding/transporter-associated domain-like"/>
    <property type="match status" value="1"/>
</dbReference>
<comment type="cofactor">
    <cofactor evidence="1 20">
        <name>FAD</name>
        <dbReference type="ChEBI" id="CHEBI:57692"/>
    </cofactor>
</comment>
<name>A0A520S094_9GAMM</name>
<gene>
    <name evidence="20" type="primary">murB</name>
    <name evidence="22" type="ORF">EVA68_05780</name>
</gene>
<comment type="catalytic activity">
    <reaction evidence="19 20">
        <text>UDP-N-acetyl-alpha-D-muramate + NADP(+) = UDP-N-acetyl-3-O-(1-carboxyvinyl)-alpha-D-glucosamine + NADPH + H(+)</text>
        <dbReference type="Rhea" id="RHEA:12248"/>
        <dbReference type="ChEBI" id="CHEBI:15378"/>
        <dbReference type="ChEBI" id="CHEBI:57783"/>
        <dbReference type="ChEBI" id="CHEBI:58349"/>
        <dbReference type="ChEBI" id="CHEBI:68483"/>
        <dbReference type="ChEBI" id="CHEBI:70757"/>
        <dbReference type="EC" id="1.3.1.98"/>
    </reaction>
</comment>
<dbReference type="InterPro" id="IPR036635">
    <property type="entry name" value="MurB_C_sf"/>
</dbReference>
<dbReference type="InterPro" id="IPR016169">
    <property type="entry name" value="FAD-bd_PCMH_sub2"/>
</dbReference>
<evidence type="ECO:0000256" key="7">
    <source>
        <dbReference type="ARBA" id="ARBA00015188"/>
    </source>
</evidence>
<feature type="active site" evidence="20">
    <location>
        <position position="331"/>
    </location>
</feature>
<keyword evidence="10 20" id="KW-0285">Flavoprotein</keyword>
<keyword evidence="11 20" id="KW-0274">FAD</keyword>
<dbReference type="GO" id="GO:0008360">
    <property type="term" value="P:regulation of cell shape"/>
    <property type="evidence" value="ECO:0007669"/>
    <property type="project" value="UniProtKB-KW"/>
</dbReference>
<evidence type="ECO:0000256" key="13">
    <source>
        <dbReference type="ARBA" id="ARBA00022960"/>
    </source>
</evidence>
<dbReference type="Proteomes" id="UP000316199">
    <property type="component" value="Unassembled WGS sequence"/>
</dbReference>
<dbReference type="AlphaFoldDB" id="A0A520S094"/>
<dbReference type="Gene3D" id="3.90.78.10">
    <property type="entry name" value="UDP-N-acetylenolpyruvoylglucosamine reductase, C-terminal domain"/>
    <property type="match status" value="1"/>
</dbReference>
<evidence type="ECO:0000256" key="8">
    <source>
        <dbReference type="ARBA" id="ARBA00022490"/>
    </source>
</evidence>
<evidence type="ECO:0000256" key="5">
    <source>
        <dbReference type="ARBA" id="ARBA00010485"/>
    </source>
</evidence>
<dbReference type="PROSITE" id="PS51387">
    <property type="entry name" value="FAD_PCMH"/>
    <property type="match status" value="1"/>
</dbReference>
<keyword evidence="9 20" id="KW-0132">Cell division</keyword>
<dbReference type="Gene3D" id="3.30.465.10">
    <property type="match status" value="1"/>
</dbReference>
<organism evidence="22 23">
    <name type="scientific">OM182 bacterium</name>
    <dbReference type="NCBI Taxonomy" id="2510334"/>
    <lineage>
        <taxon>Bacteria</taxon>
        <taxon>Pseudomonadati</taxon>
        <taxon>Pseudomonadota</taxon>
        <taxon>Gammaproteobacteria</taxon>
        <taxon>OMG group</taxon>
        <taxon>OM182 clade</taxon>
    </lineage>
</organism>
<evidence type="ECO:0000256" key="12">
    <source>
        <dbReference type="ARBA" id="ARBA00022857"/>
    </source>
</evidence>
<keyword evidence="12 20" id="KW-0521">NADP</keyword>
<evidence type="ECO:0000256" key="9">
    <source>
        <dbReference type="ARBA" id="ARBA00022618"/>
    </source>
</evidence>
<evidence type="ECO:0000256" key="17">
    <source>
        <dbReference type="ARBA" id="ARBA00023316"/>
    </source>
</evidence>
<dbReference type="GO" id="GO:0071949">
    <property type="term" value="F:FAD binding"/>
    <property type="evidence" value="ECO:0007669"/>
    <property type="project" value="InterPro"/>
</dbReference>
<evidence type="ECO:0000256" key="10">
    <source>
        <dbReference type="ARBA" id="ARBA00022630"/>
    </source>
</evidence>
<evidence type="ECO:0000256" key="20">
    <source>
        <dbReference type="HAMAP-Rule" id="MF_00037"/>
    </source>
</evidence>
<evidence type="ECO:0000256" key="6">
    <source>
        <dbReference type="ARBA" id="ARBA00012518"/>
    </source>
</evidence>
<evidence type="ECO:0000256" key="2">
    <source>
        <dbReference type="ARBA" id="ARBA00003921"/>
    </source>
</evidence>
<dbReference type="HAMAP" id="MF_00037">
    <property type="entry name" value="MurB"/>
    <property type="match status" value="1"/>
</dbReference>
<keyword evidence="14 20" id="KW-0573">Peptidoglycan synthesis</keyword>
<dbReference type="InterPro" id="IPR036318">
    <property type="entry name" value="FAD-bd_PCMH-like_sf"/>
</dbReference>
<evidence type="ECO:0000313" key="23">
    <source>
        <dbReference type="Proteomes" id="UP000316199"/>
    </source>
</evidence>
<dbReference type="PANTHER" id="PTHR21071:SF4">
    <property type="entry name" value="UDP-N-ACETYLENOLPYRUVOYLGLUCOSAMINE REDUCTASE"/>
    <property type="match status" value="1"/>
</dbReference>
<dbReference type="GO" id="GO:0009252">
    <property type="term" value="P:peptidoglycan biosynthetic process"/>
    <property type="evidence" value="ECO:0007669"/>
    <property type="project" value="UniProtKB-UniRule"/>
</dbReference>
<dbReference type="InterPro" id="IPR016166">
    <property type="entry name" value="FAD-bd_PCMH"/>
</dbReference>
<comment type="caution">
    <text evidence="22">The sequence shown here is derived from an EMBL/GenBank/DDBJ whole genome shotgun (WGS) entry which is preliminary data.</text>
</comment>
<dbReference type="PANTHER" id="PTHR21071">
    <property type="entry name" value="UDP-N-ACETYLENOLPYRUVOYLGLUCOSAMINE REDUCTASE"/>
    <property type="match status" value="1"/>
</dbReference>
<keyword evidence="8 20" id="KW-0963">Cytoplasm</keyword>
<reference evidence="22 23" key="1">
    <citation type="submission" date="2019-02" db="EMBL/GenBank/DDBJ databases">
        <title>Prokaryotic population dynamics and viral predation in marine succession experiment using metagenomics: the confinement effect.</title>
        <authorList>
            <person name="Haro-Moreno J.M."/>
            <person name="Rodriguez-Valera F."/>
            <person name="Lopez-Perez M."/>
        </authorList>
    </citation>
    <scope>NUCLEOTIDE SEQUENCE [LARGE SCALE GENOMIC DNA]</scope>
    <source>
        <strain evidence="22">MED-G157</strain>
    </source>
</reference>
<evidence type="ECO:0000256" key="14">
    <source>
        <dbReference type="ARBA" id="ARBA00022984"/>
    </source>
</evidence>
<keyword evidence="17 20" id="KW-0961">Cell wall biogenesis/degradation</keyword>
<dbReference type="EMBL" id="SHAG01000022">
    <property type="protein sequence ID" value="RZO75888.1"/>
    <property type="molecule type" value="Genomic_DNA"/>
</dbReference>
<comment type="subcellular location">
    <subcellularLocation>
        <location evidence="3 20">Cytoplasm</location>
    </subcellularLocation>
</comment>
<dbReference type="GO" id="GO:0051301">
    <property type="term" value="P:cell division"/>
    <property type="evidence" value="ECO:0007669"/>
    <property type="project" value="UniProtKB-KW"/>
</dbReference>
<dbReference type="InterPro" id="IPR006094">
    <property type="entry name" value="Oxid_FAD_bind_N"/>
</dbReference>
<dbReference type="Pfam" id="PF01565">
    <property type="entry name" value="FAD_binding_4"/>
    <property type="match status" value="1"/>
</dbReference>
<dbReference type="EC" id="1.3.1.98" evidence="6 20"/>
<feature type="active site" evidence="20">
    <location>
        <position position="163"/>
    </location>
</feature>